<feature type="domain" description="Peptidase C1A papain C-terminal" evidence="3">
    <location>
        <begin position="63"/>
        <end position="278"/>
    </location>
</feature>
<protein>
    <submittedName>
        <fullName evidence="4">Cathepsin B5 cysteine protease</fullName>
    </submittedName>
</protein>
<evidence type="ECO:0000259" key="3">
    <source>
        <dbReference type="SMART" id="SM00645"/>
    </source>
</evidence>
<keyword evidence="4" id="KW-0645">Protease</keyword>
<comment type="similarity">
    <text evidence="1">Belongs to the peptidase C1 family.</text>
</comment>
<dbReference type="GO" id="GO:0008234">
    <property type="term" value="F:cysteine-type peptidase activity"/>
    <property type="evidence" value="ECO:0007669"/>
    <property type="project" value="InterPro"/>
</dbReference>
<keyword evidence="4" id="KW-0378">Hydrolase</keyword>
<dbReference type="Pfam" id="PF00112">
    <property type="entry name" value="Peptidase_C1"/>
    <property type="match status" value="1"/>
</dbReference>
<accession>B1NHV8</accession>
<dbReference type="PANTHER" id="PTHR12411">
    <property type="entry name" value="CYSTEINE PROTEASE FAMILY C1-RELATED"/>
    <property type="match status" value="1"/>
</dbReference>
<sequence>MFFFLIASVFAESIVETVNNHPGATWVAVEYPPEVITTAKLRARLGAIDLNEGPSNYVPDTSLPDNFDAREQWPGKILPVRNQEQCGSCWAFAVAETTGNRLNILGCGRGDMSPQDLVSCDKVDHGCNGGSPLFSWEWVKHSGITTEECIPYVSGGGRVPSCPKKCTNGSAIVRTKAKSVGLVKGDKMQNELYSRGPFEAAFSVYEDFKSYKSGVYHHITGKMLGGHAVMVVGWGVEDGTPYWLIQNSWGTTWGEQGFFKILRGKNECGIETTCFQGTFAC</sequence>
<name>B1NHV8_9EUKA</name>
<dbReference type="SMART" id="SM00645">
    <property type="entry name" value="Pept_C1"/>
    <property type="match status" value="1"/>
</dbReference>
<reference evidence="4" key="1">
    <citation type="journal article" date="2008" name="J. Eukaryot. Microbiol.">
        <title>Phylogenetic and primary sequence characterization of cathepsin B cysteine proteases from the oxymonad flagellate Monocercomonoides.</title>
        <authorList>
            <person name="Dacks J.B."/>
            <person name="Kuru T."/>
            <person name="Liapounova N.A."/>
            <person name="Gedamu L."/>
        </authorList>
    </citation>
    <scope>NUCLEOTIDE SEQUENCE</scope>
</reference>
<dbReference type="InterPro" id="IPR000169">
    <property type="entry name" value="Pept_cys_AS"/>
</dbReference>
<gene>
    <name evidence="4" type="primary">CPB5</name>
</gene>
<evidence type="ECO:0000313" key="4">
    <source>
        <dbReference type="EMBL" id="ABU93314.1"/>
    </source>
</evidence>
<dbReference type="PROSITE" id="PS00639">
    <property type="entry name" value="THIOL_PROTEASE_HIS"/>
    <property type="match status" value="1"/>
</dbReference>
<dbReference type="EMBL" id="EF474113">
    <property type="protein sequence ID" value="ABU93314.1"/>
    <property type="molecule type" value="mRNA"/>
</dbReference>
<dbReference type="InterPro" id="IPR038765">
    <property type="entry name" value="Papain-like_cys_pep_sf"/>
</dbReference>
<dbReference type="SUPFAM" id="SSF54001">
    <property type="entry name" value="Cysteine proteinases"/>
    <property type="match status" value="1"/>
</dbReference>
<evidence type="ECO:0000256" key="1">
    <source>
        <dbReference type="ARBA" id="ARBA00008455"/>
    </source>
</evidence>
<dbReference type="InterPro" id="IPR025661">
    <property type="entry name" value="Pept_asp_AS"/>
</dbReference>
<dbReference type="InterPro" id="IPR000668">
    <property type="entry name" value="Peptidase_C1A_C"/>
</dbReference>
<dbReference type="GO" id="GO:0006508">
    <property type="term" value="P:proteolysis"/>
    <property type="evidence" value="ECO:0007669"/>
    <property type="project" value="UniProtKB-KW"/>
</dbReference>
<dbReference type="InterPro" id="IPR013128">
    <property type="entry name" value="Peptidase_C1A"/>
</dbReference>
<dbReference type="PRINTS" id="PR00705">
    <property type="entry name" value="PAPAIN"/>
</dbReference>
<dbReference type="PROSITE" id="PS00139">
    <property type="entry name" value="THIOL_PROTEASE_CYS"/>
    <property type="match status" value="1"/>
</dbReference>
<dbReference type="Gene3D" id="3.90.70.10">
    <property type="entry name" value="Cysteine proteinases"/>
    <property type="match status" value="1"/>
</dbReference>
<evidence type="ECO:0000256" key="2">
    <source>
        <dbReference type="ARBA" id="ARBA00023157"/>
    </source>
</evidence>
<organism evidence="4">
    <name type="scientific">Monocercomonoides sp. PA</name>
    <dbReference type="NCBI Taxonomy" id="302782"/>
    <lineage>
        <taxon>Eukaryota</taxon>
        <taxon>Metamonada</taxon>
        <taxon>Preaxostyla</taxon>
        <taxon>Oxymonadida</taxon>
        <taxon>Polymastigidae</taxon>
        <taxon>Monocercomonoides</taxon>
    </lineage>
</organism>
<keyword evidence="2" id="KW-1015">Disulfide bond</keyword>
<dbReference type="InterPro" id="IPR025660">
    <property type="entry name" value="Pept_his_AS"/>
</dbReference>
<proteinExistence type="evidence at transcript level"/>
<dbReference type="CDD" id="cd02620">
    <property type="entry name" value="Peptidase_C1A_CathepsinB"/>
    <property type="match status" value="1"/>
</dbReference>
<dbReference type="AlphaFoldDB" id="B1NHV8"/>
<dbReference type="PROSITE" id="PS00640">
    <property type="entry name" value="THIOL_PROTEASE_ASN"/>
    <property type="match status" value="1"/>
</dbReference>